<dbReference type="Proteomes" id="UP000887578">
    <property type="component" value="Unplaced"/>
</dbReference>
<accession>A0A914PAX7</accession>
<keyword evidence="1" id="KW-1185">Reference proteome</keyword>
<protein>
    <submittedName>
        <fullName evidence="2">C6 domain-containing protein</fullName>
    </submittedName>
</protein>
<dbReference type="WBParaSite" id="PDA_v2.g1245.t1">
    <property type="protein sequence ID" value="PDA_v2.g1245.t1"/>
    <property type="gene ID" value="PDA_v2.g1245"/>
</dbReference>
<evidence type="ECO:0000313" key="1">
    <source>
        <dbReference type="Proteomes" id="UP000887578"/>
    </source>
</evidence>
<reference evidence="2" key="1">
    <citation type="submission" date="2022-11" db="UniProtKB">
        <authorList>
            <consortium name="WormBaseParasite"/>
        </authorList>
    </citation>
    <scope>IDENTIFICATION</scope>
</reference>
<proteinExistence type="predicted"/>
<organism evidence="1 2">
    <name type="scientific">Panagrolaimus davidi</name>
    <dbReference type="NCBI Taxonomy" id="227884"/>
    <lineage>
        <taxon>Eukaryota</taxon>
        <taxon>Metazoa</taxon>
        <taxon>Ecdysozoa</taxon>
        <taxon>Nematoda</taxon>
        <taxon>Chromadorea</taxon>
        <taxon>Rhabditida</taxon>
        <taxon>Tylenchina</taxon>
        <taxon>Panagrolaimomorpha</taxon>
        <taxon>Panagrolaimoidea</taxon>
        <taxon>Panagrolaimidae</taxon>
        <taxon>Panagrolaimus</taxon>
    </lineage>
</organism>
<name>A0A914PAX7_9BILA</name>
<sequence length="95" mass="10378">MFPIPVTVTPIEIAPCSQCCDRIKFNFICARPPRFGRSDNVITDNCVDCVVLSQNGDSGSFIPTMMESADIICDDVLGNYYNGTVNNVITTFACT</sequence>
<evidence type="ECO:0000313" key="2">
    <source>
        <dbReference type="WBParaSite" id="PDA_v2.g1245.t1"/>
    </source>
</evidence>
<dbReference type="AlphaFoldDB" id="A0A914PAX7"/>